<dbReference type="PANTHER" id="PTHR33365">
    <property type="entry name" value="YALI0B05434P"/>
    <property type="match status" value="1"/>
</dbReference>
<dbReference type="AlphaFoldDB" id="A0A225A9M4"/>
<dbReference type="GO" id="GO:0043386">
    <property type="term" value="P:mycotoxin biosynthetic process"/>
    <property type="evidence" value="ECO:0007669"/>
    <property type="project" value="InterPro"/>
</dbReference>
<dbReference type="InterPro" id="IPR021765">
    <property type="entry name" value="UstYa-like"/>
</dbReference>
<evidence type="ECO:0000256" key="2">
    <source>
        <dbReference type="SAM" id="MobiDB-lite"/>
    </source>
</evidence>
<sequence length="328" mass="37610">MHLSKGQTYEKLEDKESSDLTDGSSSEHSLLRDGQSGRLETWNIRDSVQVSRRRLVGFMIAGLVLATNICTMGICFLYFSSGNTLLRWTSGYSPIFDRLHIPAISKELHIPLFPNISDPRDIYRLPPSPEVDAAWDRISNIGLHSISETDVRRLGKDPMLAIHSPTEWWSEEWGSGWMVEIDAFHQIHCLNALRKGLITNYQYYWGDRYDLEPPVTFAMHLNHCMGALLENLMCHADVDTVTYNWRETQVSPFPDFAIRKQCRDFNAILEWQEKHKLKNGHDRWYAFEKPADAKQREVPPGLTELGEGTGRKNGQPVQRLDGLPPQCV</sequence>
<feature type="transmembrane region" description="Helical" evidence="3">
    <location>
        <begin position="55"/>
        <end position="79"/>
    </location>
</feature>
<dbReference type="STRING" id="1441469.A0A225A9M4"/>
<dbReference type="GeneID" id="31006692"/>
<dbReference type="Proteomes" id="UP000214365">
    <property type="component" value="Unassembled WGS sequence"/>
</dbReference>
<keyword evidence="3" id="KW-0472">Membrane</keyword>
<dbReference type="EMBL" id="LFMY01000011">
    <property type="protein sequence ID" value="OKL57462.1"/>
    <property type="molecule type" value="Genomic_DNA"/>
</dbReference>
<dbReference type="Pfam" id="PF11807">
    <property type="entry name" value="UstYa"/>
    <property type="match status" value="1"/>
</dbReference>
<feature type="region of interest" description="Disordered" evidence="2">
    <location>
        <begin position="1"/>
        <end position="33"/>
    </location>
</feature>
<comment type="similarity">
    <text evidence="1">Belongs to the ustYa family.</text>
</comment>
<keyword evidence="5" id="KW-1185">Reference proteome</keyword>
<evidence type="ECO:0000313" key="4">
    <source>
        <dbReference type="EMBL" id="OKL57462.1"/>
    </source>
</evidence>
<dbReference type="RefSeq" id="XP_020117583.1">
    <property type="nucleotide sequence ID" value="XM_020262257.1"/>
</dbReference>
<dbReference type="PANTHER" id="PTHR33365:SF14">
    <property type="entry name" value="TAT PATHWAY SIGNAL SEQUENCE"/>
    <property type="match status" value="1"/>
</dbReference>
<feature type="region of interest" description="Disordered" evidence="2">
    <location>
        <begin position="289"/>
        <end position="328"/>
    </location>
</feature>
<name>A0A225A9M4_TALAT</name>
<feature type="compositionally biased region" description="Basic and acidic residues" evidence="2">
    <location>
        <begin position="8"/>
        <end position="18"/>
    </location>
</feature>
<evidence type="ECO:0000256" key="1">
    <source>
        <dbReference type="ARBA" id="ARBA00035112"/>
    </source>
</evidence>
<protein>
    <recommendedName>
        <fullName evidence="6">Tat pathway signal sequence</fullName>
    </recommendedName>
</protein>
<comment type="caution">
    <text evidence="4">The sequence shown here is derived from an EMBL/GenBank/DDBJ whole genome shotgun (WGS) entry which is preliminary data.</text>
</comment>
<dbReference type="OrthoDB" id="3687641at2759"/>
<keyword evidence="3" id="KW-0812">Transmembrane</keyword>
<evidence type="ECO:0000256" key="3">
    <source>
        <dbReference type="SAM" id="Phobius"/>
    </source>
</evidence>
<keyword evidence="3" id="KW-1133">Transmembrane helix</keyword>
<evidence type="ECO:0008006" key="6">
    <source>
        <dbReference type="Google" id="ProtNLM"/>
    </source>
</evidence>
<accession>A0A225A9M4</accession>
<evidence type="ECO:0000313" key="5">
    <source>
        <dbReference type="Proteomes" id="UP000214365"/>
    </source>
</evidence>
<proteinExistence type="inferred from homology"/>
<reference evidence="4 5" key="1">
    <citation type="submission" date="2015-06" db="EMBL/GenBank/DDBJ databases">
        <title>Talaromyces atroroseus IBT 11181 draft genome.</title>
        <authorList>
            <person name="Rasmussen K.B."/>
            <person name="Rasmussen S."/>
            <person name="Petersen B."/>
            <person name="Sicheritz-Ponten T."/>
            <person name="Mortensen U.H."/>
            <person name="Thrane U."/>
        </authorList>
    </citation>
    <scope>NUCLEOTIDE SEQUENCE [LARGE SCALE GENOMIC DNA]</scope>
    <source>
        <strain evidence="4 5">IBT 11181</strain>
    </source>
</reference>
<organism evidence="4 5">
    <name type="scientific">Talaromyces atroroseus</name>
    <dbReference type="NCBI Taxonomy" id="1441469"/>
    <lineage>
        <taxon>Eukaryota</taxon>
        <taxon>Fungi</taxon>
        <taxon>Dikarya</taxon>
        <taxon>Ascomycota</taxon>
        <taxon>Pezizomycotina</taxon>
        <taxon>Eurotiomycetes</taxon>
        <taxon>Eurotiomycetidae</taxon>
        <taxon>Eurotiales</taxon>
        <taxon>Trichocomaceae</taxon>
        <taxon>Talaromyces</taxon>
        <taxon>Talaromyces sect. Trachyspermi</taxon>
    </lineage>
</organism>
<gene>
    <name evidence="4" type="ORF">UA08_06936</name>
</gene>